<evidence type="ECO:0000256" key="1">
    <source>
        <dbReference type="SAM" id="Phobius"/>
    </source>
</evidence>
<proteinExistence type="predicted"/>
<evidence type="ECO:0000313" key="2">
    <source>
        <dbReference type="EMBL" id="MCO5976825.1"/>
    </source>
</evidence>
<feature type="transmembrane region" description="Helical" evidence="1">
    <location>
        <begin position="15"/>
        <end position="36"/>
    </location>
</feature>
<sequence>MATLTPSQRRANLRLAWTLAAVALVIGLAFVAKIIWLHA</sequence>
<gene>
    <name evidence="2" type="ORF">M0L44_08900</name>
</gene>
<organism evidence="2 3">
    <name type="scientific">Ideonella oryzae</name>
    <dbReference type="NCBI Taxonomy" id="2937441"/>
    <lineage>
        <taxon>Bacteria</taxon>
        <taxon>Pseudomonadati</taxon>
        <taxon>Pseudomonadota</taxon>
        <taxon>Betaproteobacteria</taxon>
        <taxon>Burkholderiales</taxon>
        <taxon>Sphaerotilaceae</taxon>
        <taxon>Ideonella</taxon>
    </lineage>
</organism>
<keyword evidence="1" id="KW-1133">Transmembrane helix</keyword>
<comment type="caution">
    <text evidence="2">The sequence shown here is derived from an EMBL/GenBank/DDBJ whole genome shotgun (WGS) entry which is preliminary data.</text>
</comment>
<reference evidence="2 3" key="1">
    <citation type="submission" date="2022-06" db="EMBL/GenBank/DDBJ databases">
        <title>Ideonella sp. NS12-5 Genome sequencing and assembly.</title>
        <authorList>
            <person name="Jung Y."/>
        </authorList>
    </citation>
    <scope>NUCLEOTIDE SEQUENCE [LARGE SCALE GENOMIC DNA]</scope>
    <source>
        <strain evidence="2 3">NS12-5</strain>
    </source>
</reference>
<protein>
    <submittedName>
        <fullName evidence="2">Cytochrome oxidase small assembly protein</fullName>
    </submittedName>
</protein>
<name>A0ABT1BKU1_9BURK</name>
<keyword evidence="1" id="KW-0812">Transmembrane</keyword>
<keyword evidence="1" id="KW-0472">Membrane</keyword>
<dbReference type="RefSeq" id="WP_252769324.1">
    <property type="nucleotide sequence ID" value="NZ_JAMXMC010000005.1"/>
</dbReference>
<dbReference type="NCBIfam" id="NF038351">
    <property type="entry name" value="cyt_ox_assem_30"/>
    <property type="match status" value="1"/>
</dbReference>
<keyword evidence="3" id="KW-1185">Reference proteome</keyword>
<evidence type="ECO:0000313" key="3">
    <source>
        <dbReference type="Proteomes" id="UP001204851"/>
    </source>
</evidence>
<dbReference type="EMBL" id="JAMXMC010000005">
    <property type="protein sequence ID" value="MCO5976825.1"/>
    <property type="molecule type" value="Genomic_DNA"/>
</dbReference>
<dbReference type="InterPro" id="IPR047811">
    <property type="entry name" value="CytC_ox_assmbl_put"/>
</dbReference>
<accession>A0ABT1BKU1</accession>
<dbReference type="Proteomes" id="UP001204851">
    <property type="component" value="Unassembled WGS sequence"/>
</dbReference>